<evidence type="ECO:0000313" key="1">
    <source>
        <dbReference type="EMBL" id="MFL9878554.1"/>
    </source>
</evidence>
<dbReference type="Proteomes" id="UP001629214">
    <property type="component" value="Unassembled WGS sequence"/>
</dbReference>
<accession>A0ABW8Z677</accession>
<dbReference type="RefSeq" id="WP_408167548.1">
    <property type="nucleotide sequence ID" value="NZ_JAQQFR010000005.1"/>
</dbReference>
<proteinExistence type="predicted"/>
<organism evidence="1 2">
    <name type="scientific">Herbaspirillum rhizosphaerae</name>
    <dbReference type="NCBI Taxonomy" id="346179"/>
    <lineage>
        <taxon>Bacteria</taxon>
        <taxon>Pseudomonadati</taxon>
        <taxon>Pseudomonadota</taxon>
        <taxon>Betaproteobacteria</taxon>
        <taxon>Burkholderiales</taxon>
        <taxon>Oxalobacteraceae</taxon>
        <taxon>Herbaspirillum</taxon>
    </lineage>
</organism>
<gene>
    <name evidence="1" type="ORF">PQR63_09185</name>
</gene>
<reference evidence="1 2" key="1">
    <citation type="journal article" date="2024" name="Chem. Sci.">
        <title>Discovery of megapolipeptins by genome mining of a Burkholderiales bacteria collection.</title>
        <authorList>
            <person name="Paulo B.S."/>
            <person name="Recchia M.J.J."/>
            <person name="Lee S."/>
            <person name="Fergusson C.H."/>
            <person name="Romanowski S.B."/>
            <person name="Hernandez A."/>
            <person name="Krull N."/>
            <person name="Liu D.Y."/>
            <person name="Cavanagh H."/>
            <person name="Bos A."/>
            <person name="Gray C.A."/>
            <person name="Murphy B.T."/>
            <person name="Linington R.G."/>
            <person name="Eustaquio A.S."/>
        </authorList>
    </citation>
    <scope>NUCLEOTIDE SEQUENCE [LARGE SCALE GENOMIC DNA]</scope>
    <source>
        <strain evidence="1 2">RL21-008-BIB-B</strain>
    </source>
</reference>
<dbReference type="EMBL" id="JAQQFR010000005">
    <property type="protein sequence ID" value="MFL9878554.1"/>
    <property type="molecule type" value="Genomic_DNA"/>
</dbReference>
<protein>
    <submittedName>
        <fullName evidence="1">Uncharacterized protein</fullName>
    </submittedName>
</protein>
<keyword evidence="2" id="KW-1185">Reference proteome</keyword>
<sequence length="93" mass="10442">MHQATYVPIFFANDSNESIFEGISALGKIAVQERVDFDDSKTEDCVNQIVCHGSNISRHMHRQCATMDMVTLQRGEISLNSVSTQFQLSFNSL</sequence>
<name>A0ABW8Z677_9BURK</name>
<comment type="caution">
    <text evidence="1">The sequence shown here is derived from an EMBL/GenBank/DDBJ whole genome shotgun (WGS) entry which is preliminary data.</text>
</comment>
<evidence type="ECO:0000313" key="2">
    <source>
        <dbReference type="Proteomes" id="UP001629214"/>
    </source>
</evidence>